<dbReference type="PRINTS" id="PR00501">
    <property type="entry name" value="KELCHREPEAT"/>
</dbReference>
<dbReference type="KEGG" id="goe:100905917"/>
<keyword evidence="7" id="KW-0833">Ubl conjugation pathway</keyword>
<keyword evidence="5" id="KW-0963">Cytoplasm</keyword>
<sequence>MSMPESSDYLTQSDLALKLDQNVEPRGPPMPYRNPEHSKKAFETMNQLRKQGLLCDVTLVAGRVEAPAHKMLLASCSAYFYAMFTAFEEQRQDRITLQSLEGEALLLLLDYMYTSQIHVNEENVQLVLPAANILQLTDVKNACCGFLHHQLHPSNCLGIRSFADIHGCHKLVALADSFIEQNFVEVVQHEEFLTLTASQVAQLIRSDKLSVPSEEQVYNAVMFWVRFDPSTRQKELVDLMPHVRLPLLPQNFLVTRVESDLKKNHDCKDLLIEAMKYHLLKDDEKHVFEASVSRAKPRQPRGKPKILMVVGGQAPKAIRSVEGYDFKRDRWINLPDLPSRRCRAGIAVLNGQVYAVGGFNGSLRVRTVDLYDPQRDQWTQTAQLEARRSTLGVAVLNNVIYAVGGFDGATGLNSAECYDAKLSEWKEIPPMSIRRSSVGVGVLAGLLYAIGGYDGASRQCLNSVEVYDPKLNEWKACTNMIWRRSGAGVGVLGDLLYAVGGHDGPVVRKSVECYCPSKQTWTCIPDMMLARRNAGVIAHDGLLYVVGGDDGTCNLASVEVYDPKTNSWSMLNSFMQQGRSYAGVAIIDSPVKDKWTCNELNPF</sequence>
<dbReference type="SUPFAM" id="SSF63825">
    <property type="entry name" value="YWTD domain"/>
    <property type="match status" value="1"/>
</dbReference>
<dbReference type="PIRSF" id="PIRSF037037">
    <property type="entry name" value="Kelch-like_protein_gigaxonin"/>
    <property type="match status" value="1"/>
</dbReference>
<keyword evidence="6" id="KW-0677">Repeat</keyword>
<dbReference type="Proteomes" id="UP000694867">
    <property type="component" value="Unplaced"/>
</dbReference>
<dbReference type="AlphaFoldDB" id="A0AAJ6QT93"/>
<evidence type="ECO:0000259" key="12">
    <source>
        <dbReference type="PROSITE" id="PS50097"/>
    </source>
</evidence>
<keyword evidence="4" id="KW-0880">Kelch repeat</keyword>
<evidence type="ECO:0000256" key="11">
    <source>
        <dbReference type="ARBA" id="ARBA00043912"/>
    </source>
</evidence>
<evidence type="ECO:0000256" key="6">
    <source>
        <dbReference type="ARBA" id="ARBA00022737"/>
    </source>
</evidence>
<keyword evidence="8" id="KW-0712">Selenocysteine</keyword>
<dbReference type="SMART" id="SM00225">
    <property type="entry name" value="BTB"/>
    <property type="match status" value="1"/>
</dbReference>
<accession>A0AAJ6QT93</accession>
<dbReference type="SUPFAM" id="SSF54695">
    <property type="entry name" value="POZ domain"/>
    <property type="match status" value="1"/>
</dbReference>
<dbReference type="PANTHER" id="PTHR24412:SF466">
    <property type="entry name" value="RING CANAL KELCH PROTEIN"/>
    <property type="match status" value="1"/>
</dbReference>
<proteinExistence type="predicted"/>
<evidence type="ECO:0000256" key="2">
    <source>
        <dbReference type="ARBA" id="ARBA00004906"/>
    </source>
</evidence>
<dbReference type="SMART" id="SM00612">
    <property type="entry name" value="Kelch"/>
    <property type="match status" value="6"/>
</dbReference>
<dbReference type="FunFam" id="1.25.40.420:FF:000001">
    <property type="entry name" value="Kelch-like family member 12"/>
    <property type="match status" value="1"/>
</dbReference>
<protein>
    <recommendedName>
        <fullName evidence="3">Kelch-like protein diablo</fullName>
    </recommendedName>
</protein>
<keyword evidence="10" id="KW-0206">Cytoskeleton</keyword>
<evidence type="ECO:0000256" key="4">
    <source>
        <dbReference type="ARBA" id="ARBA00022441"/>
    </source>
</evidence>
<dbReference type="GO" id="GO:0005856">
    <property type="term" value="C:cytoskeleton"/>
    <property type="evidence" value="ECO:0007669"/>
    <property type="project" value="UniProtKB-SubCell"/>
</dbReference>
<dbReference type="GO" id="GO:0003779">
    <property type="term" value="F:actin binding"/>
    <property type="evidence" value="ECO:0007669"/>
    <property type="project" value="UniProtKB-KW"/>
</dbReference>
<dbReference type="FunFam" id="2.120.10.80:FF:000002">
    <property type="entry name" value="Kelch-like family member 2"/>
    <property type="match status" value="1"/>
</dbReference>
<keyword evidence="13" id="KW-1185">Reference proteome</keyword>
<dbReference type="PROSITE" id="PS50097">
    <property type="entry name" value="BTB"/>
    <property type="match status" value="1"/>
</dbReference>
<dbReference type="PANTHER" id="PTHR24412">
    <property type="entry name" value="KELCH PROTEIN"/>
    <property type="match status" value="1"/>
</dbReference>
<evidence type="ECO:0000256" key="3">
    <source>
        <dbReference type="ARBA" id="ARBA00013699"/>
    </source>
</evidence>
<dbReference type="Gene3D" id="3.30.710.10">
    <property type="entry name" value="Potassium Channel Kv1.1, Chain A"/>
    <property type="match status" value="1"/>
</dbReference>
<dbReference type="Gene3D" id="1.25.40.420">
    <property type="match status" value="1"/>
</dbReference>
<comment type="pathway">
    <text evidence="2">Protein modification; protein ubiquitination.</text>
</comment>
<name>A0AAJ6QT93_9ACAR</name>
<evidence type="ECO:0000256" key="10">
    <source>
        <dbReference type="ARBA" id="ARBA00023212"/>
    </source>
</evidence>
<evidence type="ECO:0000256" key="5">
    <source>
        <dbReference type="ARBA" id="ARBA00022490"/>
    </source>
</evidence>
<dbReference type="InterPro" id="IPR011333">
    <property type="entry name" value="SKP1/BTB/POZ_sf"/>
</dbReference>
<dbReference type="InterPro" id="IPR011705">
    <property type="entry name" value="BACK"/>
</dbReference>
<keyword evidence="9" id="KW-0009">Actin-binding</keyword>
<dbReference type="Pfam" id="PF01344">
    <property type="entry name" value="Kelch_1"/>
    <property type="match status" value="5"/>
</dbReference>
<evidence type="ECO:0000256" key="8">
    <source>
        <dbReference type="ARBA" id="ARBA00022933"/>
    </source>
</evidence>
<evidence type="ECO:0000256" key="7">
    <source>
        <dbReference type="ARBA" id="ARBA00022786"/>
    </source>
</evidence>
<feature type="domain" description="BTB" evidence="12">
    <location>
        <begin position="55"/>
        <end position="121"/>
    </location>
</feature>
<organism evidence="13 14">
    <name type="scientific">Galendromus occidentalis</name>
    <name type="common">western predatory mite</name>
    <dbReference type="NCBI Taxonomy" id="34638"/>
    <lineage>
        <taxon>Eukaryota</taxon>
        <taxon>Metazoa</taxon>
        <taxon>Ecdysozoa</taxon>
        <taxon>Arthropoda</taxon>
        <taxon>Chelicerata</taxon>
        <taxon>Arachnida</taxon>
        <taxon>Acari</taxon>
        <taxon>Parasitiformes</taxon>
        <taxon>Mesostigmata</taxon>
        <taxon>Gamasina</taxon>
        <taxon>Phytoseioidea</taxon>
        <taxon>Phytoseiidae</taxon>
        <taxon>Typhlodrominae</taxon>
        <taxon>Galendromus</taxon>
    </lineage>
</organism>
<evidence type="ECO:0000313" key="14">
    <source>
        <dbReference type="RefSeq" id="XP_003743192.1"/>
    </source>
</evidence>
<dbReference type="RefSeq" id="XP_003743192.1">
    <property type="nucleotide sequence ID" value="XM_003743144.2"/>
</dbReference>
<gene>
    <name evidence="14" type="primary">LOC100905917</name>
</gene>
<evidence type="ECO:0000313" key="13">
    <source>
        <dbReference type="Proteomes" id="UP000694867"/>
    </source>
</evidence>
<dbReference type="InterPro" id="IPR000210">
    <property type="entry name" value="BTB/POZ_dom"/>
</dbReference>
<dbReference type="Pfam" id="PF00651">
    <property type="entry name" value="BTB"/>
    <property type="match status" value="1"/>
</dbReference>
<dbReference type="InterPro" id="IPR015915">
    <property type="entry name" value="Kelch-typ_b-propeller"/>
</dbReference>
<evidence type="ECO:0000256" key="1">
    <source>
        <dbReference type="ARBA" id="ARBA00004245"/>
    </source>
</evidence>
<dbReference type="InterPro" id="IPR006652">
    <property type="entry name" value="Kelch_1"/>
</dbReference>
<evidence type="ECO:0000256" key="9">
    <source>
        <dbReference type="ARBA" id="ARBA00023203"/>
    </source>
</evidence>
<comment type="subcellular location">
    <subcellularLocation>
        <location evidence="1">Cytoplasm</location>
        <location evidence="1">Cytoskeleton</location>
    </subcellularLocation>
</comment>
<dbReference type="SUPFAM" id="SSF117281">
    <property type="entry name" value="Kelch motif"/>
    <property type="match status" value="1"/>
</dbReference>
<comment type="function">
    <text evidence="11">Probable substrate-specific adapter of an E3 ubiquitin-protein ligase complex which mediates the ubiquitination and subsequent proteasomal degradation of target proteins. May have a role in synapse differentiation and growth.</text>
</comment>
<dbReference type="GeneID" id="100905917"/>
<reference evidence="14" key="1">
    <citation type="submission" date="2025-08" db="UniProtKB">
        <authorList>
            <consortium name="RefSeq"/>
        </authorList>
    </citation>
    <scope>IDENTIFICATION</scope>
</reference>
<dbReference type="SMART" id="SM00875">
    <property type="entry name" value="BACK"/>
    <property type="match status" value="1"/>
</dbReference>
<dbReference type="Pfam" id="PF07707">
    <property type="entry name" value="BACK"/>
    <property type="match status" value="1"/>
</dbReference>
<dbReference type="CTD" id="3792"/>
<dbReference type="Gene3D" id="2.120.10.80">
    <property type="entry name" value="Kelch-type beta propeller"/>
    <property type="match status" value="1"/>
</dbReference>
<dbReference type="InterPro" id="IPR017096">
    <property type="entry name" value="BTB-kelch_protein"/>
</dbReference>
<dbReference type="FunFam" id="3.30.710.10:FF:000001">
    <property type="entry name" value="Kelch-like family member 20"/>
    <property type="match status" value="1"/>
</dbReference>